<evidence type="ECO:0000313" key="3">
    <source>
        <dbReference type="Proteomes" id="UP000603912"/>
    </source>
</evidence>
<protein>
    <submittedName>
        <fullName evidence="2">Uncharacterized protein</fullName>
    </submittedName>
</protein>
<evidence type="ECO:0000313" key="2">
    <source>
        <dbReference type="EMBL" id="GGH28491.1"/>
    </source>
</evidence>
<dbReference type="EMBL" id="BMES01000002">
    <property type="protein sequence ID" value="GGH28491.1"/>
    <property type="molecule type" value="Genomic_DNA"/>
</dbReference>
<sequence>MARTASAAPINPRKLRALLEPMAGSNDQKKQLNDVTTKKGRPNGRPSVIQGRAILQAGE</sequence>
<organism evidence="2 3">
    <name type="scientific">Alsobacter metallidurans</name>
    <dbReference type="NCBI Taxonomy" id="340221"/>
    <lineage>
        <taxon>Bacteria</taxon>
        <taxon>Pseudomonadati</taxon>
        <taxon>Pseudomonadota</taxon>
        <taxon>Alphaproteobacteria</taxon>
        <taxon>Hyphomicrobiales</taxon>
        <taxon>Alsobacteraceae</taxon>
        <taxon>Alsobacter</taxon>
    </lineage>
</organism>
<feature type="region of interest" description="Disordered" evidence="1">
    <location>
        <begin position="21"/>
        <end position="59"/>
    </location>
</feature>
<dbReference type="Proteomes" id="UP000603912">
    <property type="component" value="Unassembled WGS sequence"/>
</dbReference>
<accession>A0A917MJC4</accession>
<comment type="caution">
    <text evidence="2">The sequence shown here is derived from an EMBL/GenBank/DDBJ whole genome shotgun (WGS) entry which is preliminary data.</text>
</comment>
<keyword evidence="3" id="KW-1185">Reference proteome</keyword>
<proteinExistence type="predicted"/>
<reference evidence="2" key="2">
    <citation type="submission" date="2020-09" db="EMBL/GenBank/DDBJ databases">
        <authorList>
            <person name="Sun Q."/>
            <person name="Zhou Y."/>
        </authorList>
    </citation>
    <scope>NUCLEOTIDE SEQUENCE</scope>
    <source>
        <strain evidence="2">CGMCC 1.12214</strain>
    </source>
</reference>
<gene>
    <name evidence="2" type="ORF">GCM10007036_37710</name>
</gene>
<name>A0A917MJC4_9HYPH</name>
<reference evidence="2" key="1">
    <citation type="journal article" date="2014" name="Int. J. Syst. Evol. Microbiol.">
        <title>Complete genome sequence of Corynebacterium casei LMG S-19264T (=DSM 44701T), isolated from a smear-ripened cheese.</title>
        <authorList>
            <consortium name="US DOE Joint Genome Institute (JGI-PGF)"/>
            <person name="Walter F."/>
            <person name="Albersmeier A."/>
            <person name="Kalinowski J."/>
            <person name="Ruckert C."/>
        </authorList>
    </citation>
    <scope>NUCLEOTIDE SEQUENCE</scope>
    <source>
        <strain evidence="2">CGMCC 1.12214</strain>
    </source>
</reference>
<evidence type="ECO:0000256" key="1">
    <source>
        <dbReference type="SAM" id="MobiDB-lite"/>
    </source>
</evidence>
<dbReference type="AlphaFoldDB" id="A0A917MJC4"/>